<gene>
    <name evidence="1" type="ORF">SAMN05216195_101757</name>
</gene>
<evidence type="ECO:0000313" key="2">
    <source>
        <dbReference type="Proteomes" id="UP000199028"/>
    </source>
</evidence>
<organism evidence="1 2">
    <name type="scientific">Lentzea flaviverrucosa</name>
    <dbReference type="NCBI Taxonomy" id="200379"/>
    <lineage>
        <taxon>Bacteria</taxon>
        <taxon>Bacillati</taxon>
        <taxon>Actinomycetota</taxon>
        <taxon>Actinomycetes</taxon>
        <taxon>Pseudonocardiales</taxon>
        <taxon>Pseudonocardiaceae</taxon>
        <taxon>Lentzea</taxon>
    </lineage>
</organism>
<dbReference type="EMBL" id="FOFT01000001">
    <property type="protein sequence ID" value="SEP99379.1"/>
    <property type="molecule type" value="Genomic_DNA"/>
</dbReference>
<accession>A0A1H9CDZ0</accession>
<keyword evidence="2" id="KW-1185">Reference proteome</keyword>
<proteinExistence type="predicted"/>
<reference evidence="2" key="1">
    <citation type="submission" date="2016-10" db="EMBL/GenBank/DDBJ databases">
        <authorList>
            <person name="Varghese N."/>
            <person name="Submissions S."/>
        </authorList>
    </citation>
    <scope>NUCLEOTIDE SEQUENCE [LARGE SCALE GENOMIC DNA]</scope>
    <source>
        <strain evidence="2">CGMCC 4.578</strain>
    </source>
</reference>
<sequence length="117" mass="12276">MVVVVTGGAVVVVTGGSEDGGAVVDEVKDGWLAEIDEAARLAAAPAGSIGWSESRTTQKVAARPAVRVAATAMGSFRLAVWGVLCRPDIRDTLRWGQGMVTQRATLRNEHENITAEC</sequence>
<dbReference type="RefSeq" id="WP_143086593.1">
    <property type="nucleotide sequence ID" value="NZ_FOFT01000001.1"/>
</dbReference>
<dbReference type="Proteomes" id="UP000199028">
    <property type="component" value="Unassembled WGS sequence"/>
</dbReference>
<name>A0A1H9CDZ0_9PSEU</name>
<dbReference type="AlphaFoldDB" id="A0A1H9CDZ0"/>
<protein>
    <submittedName>
        <fullName evidence="1">Uncharacterized protein</fullName>
    </submittedName>
</protein>
<evidence type="ECO:0000313" key="1">
    <source>
        <dbReference type="EMBL" id="SEP99379.1"/>
    </source>
</evidence>